<keyword evidence="1" id="KW-0732">Signal</keyword>
<organism evidence="2 3">
    <name type="scientific">Pseudobacter ginsenosidimutans</name>
    <dbReference type="NCBI Taxonomy" id="661488"/>
    <lineage>
        <taxon>Bacteria</taxon>
        <taxon>Pseudomonadati</taxon>
        <taxon>Bacteroidota</taxon>
        <taxon>Chitinophagia</taxon>
        <taxon>Chitinophagales</taxon>
        <taxon>Chitinophagaceae</taxon>
        <taxon>Pseudobacter</taxon>
    </lineage>
</organism>
<dbReference type="InterPro" id="IPR013783">
    <property type="entry name" value="Ig-like_fold"/>
</dbReference>
<evidence type="ECO:0000256" key="1">
    <source>
        <dbReference type="SAM" id="SignalP"/>
    </source>
</evidence>
<dbReference type="InterPro" id="IPR011467">
    <property type="entry name" value="DUF1573"/>
</dbReference>
<protein>
    <submittedName>
        <fullName evidence="2">Uncharacterized protein DUF1573</fullName>
    </submittedName>
</protein>
<reference evidence="2 3" key="1">
    <citation type="submission" date="2019-02" db="EMBL/GenBank/DDBJ databases">
        <title>Genomic Encyclopedia of Type Strains, Phase IV (KMG-IV): sequencing the most valuable type-strain genomes for metagenomic binning, comparative biology and taxonomic classification.</title>
        <authorList>
            <person name="Goeker M."/>
        </authorList>
    </citation>
    <scope>NUCLEOTIDE SEQUENCE [LARGE SCALE GENOMIC DNA]</scope>
    <source>
        <strain evidence="2 3">DSM 18116</strain>
    </source>
</reference>
<accession>A0A4Q7M767</accession>
<proteinExistence type="predicted"/>
<dbReference type="PANTHER" id="PTHR37833:SF1">
    <property type="entry name" value="SIGNAL PEPTIDE PROTEIN"/>
    <property type="match status" value="1"/>
</dbReference>
<dbReference type="AlphaFoldDB" id="A0A4Q7M767"/>
<sequence>MVTNQIQSSMKHLLLALSVFFVSATVFAQAPATVQKAENVVKFKELVHDFGKIKQGVPVTYNFAFTNVGTKPVVIEAATASCGCTTPVKPEAPIAKGKADKITAGFNASALGPFNKTITIKVAGIDAPLDLRITGEVLNEVDYAKYQQSKGNKSK</sequence>
<dbReference type="Proteomes" id="UP000293874">
    <property type="component" value="Unassembled WGS sequence"/>
</dbReference>
<feature type="signal peptide" evidence="1">
    <location>
        <begin position="1"/>
        <end position="28"/>
    </location>
</feature>
<evidence type="ECO:0000313" key="2">
    <source>
        <dbReference type="EMBL" id="RZS63895.1"/>
    </source>
</evidence>
<keyword evidence="3" id="KW-1185">Reference proteome</keyword>
<dbReference type="Gene3D" id="2.60.40.10">
    <property type="entry name" value="Immunoglobulins"/>
    <property type="match status" value="1"/>
</dbReference>
<dbReference type="PANTHER" id="PTHR37833">
    <property type="entry name" value="LIPOPROTEIN-RELATED"/>
    <property type="match status" value="1"/>
</dbReference>
<gene>
    <name evidence="2" type="ORF">EV199_5993</name>
</gene>
<feature type="chain" id="PRO_5020233166" evidence="1">
    <location>
        <begin position="29"/>
        <end position="155"/>
    </location>
</feature>
<dbReference type="EMBL" id="SGXA01000007">
    <property type="protein sequence ID" value="RZS63895.1"/>
    <property type="molecule type" value="Genomic_DNA"/>
</dbReference>
<dbReference type="Pfam" id="PF07610">
    <property type="entry name" value="DUF1573"/>
    <property type="match status" value="1"/>
</dbReference>
<comment type="caution">
    <text evidence="2">The sequence shown here is derived from an EMBL/GenBank/DDBJ whole genome shotgun (WGS) entry which is preliminary data.</text>
</comment>
<evidence type="ECO:0000313" key="3">
    <source>
        <dbReference type="Proteomes" id="UP000293874"/>
    </source>
</evidence>
<name>A0A4Q7M767_9BACT</name>